<feature type="compositionally biased region" description="Low complexity" evidence="1">
    <location>
        <begin position="116"/>
        <end position="126"/>
    </location>
</feature>
<accession>A0A4C1ZHH7</accession>
<reference evidence="2 3" key="1">
    <citation type="journal article" date="2019" name="Commun. Biol.">
        <title>The bagworm genome reveals a unique fibroin gene that provides high tensile strength.</title>
        <authorList>
            <person name="Kono N."/>
            <person name="Nakamura H."/>
            <person name="Ohtoshi R."/>
            <person name="Tomita M."/>
            <person name="Numata K."/>
            <person name="Arakawa K."/>
        </authorList>
    </citation>
    <scope>NUCLEOTIDE SEQUENCE [LARGE SCALE GENOMIC DNA]</scope>
</reference>
<sequence length="168" mass="19115">MLKSAWELRPYSYASQREDSREVTNSPRDRFCSAFYLPPFAPGRTCKFFAYNLLPQLYHGRNALYEHARLAPSLFYSEAKYKRDRNAKFAVLARPMVQGGRRAAGAGAGPPPFACGPPAARRTPPAQTDKDRHRAERYAANPCSLIFNSLIKYFHVIGKRSRDVNRDE</sequence>
<organism evidence="2 3">
    <name type="scientific">Eumeta variegata</name>
    <name type="common">Bagworm moth</name>
    <name type="synonym">Eumeta japonica</name>
    <dbReference type="NCBI Taxonomy" id="151549"/>
    <lineage>
        <taxon>Eukaryota</taxon>
        <taxon>Metazoa</taxon>
        <taxon>Ecdysozoa</taxon>
        <taxon>Arthropoda</taxon>
        <taxon>Hexapoda</taxon>
        <taxon>Insecta</taxon>
        <taxon>Pterygota</taxon>
        <taxon>Neoptera</taxon>
        <taxon>Endopterygota</taxon>
        <taxon>Lepidoptera</taxon>
        <taxon>Glossata</taxon>
        <taxon>Ditrysia</taxon>
        <taxon>Tineoidea</taxon>
        <taxon>Psychidae</taxon>
        <taxon>Oiketicinae</taxon>
        <taxon>Eumeta</taxon>
    </lineage>
</organism>
<keyword evidence="3" id="KW-1185">Reference proteome</keyword>
<gene>
    <name evidence="2" type="ORF">EVAR_63786_1</name>
</gene>
<dbReference type="EMBL" id="BGZK01001821">
    <property type="protein sequence ID" value="GBP86862.1"/>
    <property type="molecule type" value="Genomic_DNA"/>
</dbReference>
<proteinExistence type="predicted"/>
<protein>
    <submittedName>
        <fullName evidence="2">Uncharacterized protein</fullName>
    </submittedName>
</protein>
<dbReference type="AlphaFoldDB" id="A0A4C1ZHH7"/>
<comment type="caution">
    <text evidence="2">The sequence shown here is derived from an EMBL/GenBank/DDBJ whole genome shotgun (WGS) entry which is preliminary data.</text>
</comment>
<evidence type="ECO:0000256" key="1">
    <source>
        <dbReference type="SAM" id="MobiDB-lite"/>
    </source>
</evidence>
<evidence type="ECO:0000313" key="2">
    <source>
        <dbReference type="EMBL" id="GBP86862.1"/>
    </source>
</evidence>
<evidence type="ECO:0000313" key="3">
    <source>
        <dbReference type="Proteomes" id="UP000299102"/>
    </source>
</evidence>
<feature type="region of interest" description="Disordered" evidence="1">
    <location>
        <begin position="102"/>
        <end position="134"/>
    </location>
</feature>
<name>A0A4C1ZHH7_EUMVA</name>
<dbReference type="Proteomes" id="UP000299102">
    <property type="component" value="Unassembled WGS sequence"/>
</dbReference>